<dbReference type="InParanoid" id="A0A0D2WJA5"/>
<protein>
    <submittedName>
        <fullName evidence="2">Uncharacterized protein</fullName>
    </submittedName>
</protein>
<dbReference type="AlphaFoldDB" id="A0A0D2WJA5"/>
<evidence type="ECO:0000313" key="2">
    <source>
        <dbReference type="EMBL" id="KJE89413.1"/>
    </source>
</evidence>
<evidence type="ECO:0000256" key="1">
    <source>
        <dbReference type="SAM" id="MobiDB-lite"/>
    </source>
</evidence>
<sequence length="120" mass="13601">MLFSQTGRTAFVSTVGALAVIGLDCHLVARVGHDLVRTEIAILPVKPNVSRRRHLPFDEKENGSSRKKNQKRKEGKKKERDAQRPDTAEKPLSKDQKVQAKQVALSRKQAMQDDRERQSE</sequence>
<feature type="compositionally biased region" description="Basic and acidic residues" evidence="1">
    <location>
        <begin position="76"/>
        <end position="98"/>
    </location>
</feature>
<feature type="compositionally biased region" description="Basic residues" evidence="1">
    <location>
        <begin position="65"/>
        <end position="75"/>
    </location>
</feature>
<organism evidence="2 3">
    <name type="scientific">Capsaspora owczarzaki (strain ATCC 30864)</name>
    <dbReference type="NCBI Taxonomy" id="595528"/>
    <lineage>
        <taxon>Eukaryota</taxon>
        <taxon>Filasterea</taxon>
        <taxon>Capsaspora</taxon>
    </lineage>
</organism>
<dbReference type="Proteomes" id="UP000008743">
    <property type="component" value="Unassembled WGS sequence"/>
</dbReference>
<proteinExistence type="predicted"/>
<evidence type="ECO:0000313" key="3">
    <source>
        <dbReference type="Proteomes" id="UP000008743"/>
    </source>
</evidence>
<feature type="compositionally biased region" description="Basic and acidic residues" evidence="1">
    <location>
        <begin position="55"/>
        <end position="64"/>
    </location>
</feature>
<feature type="region of interest" description="Disordered" evidence="1">
    <location>
        <begin position="45"/>
        <end position="120"/>
    </location>
</feature>
<feature type="compositionally biased region" description="Basic and acidic residues" evidence="1">
    <location>
        <begin position="110"/>
        <end position="120"/>
    </location>
</feature>
<dbReference type="EMBL" id="KE346360">
    <property type="protein sequence ID" value="KJE89413.1"/>
    <property type="molecule type" value="Genomic_DNA"/>
</dbReference>
<name>A0A0D2WJA5_CAPO3</name>
<accession>A0A0D2WJA5</accession>
<reference evidence="3" key="1">
    <citation type="submission" date="2011-02" db="EMBL/GenBank/DDBJ databases">
        <title>The Genome Sequence of Capsaspora owczarzaki ATCC 30864.</title>
        <authorList>
            <person name="Russ C."/>
            <person name="Cuomo C."/>
            <person name="Burger G."/>
            <person name="Gray M.W."/>
            <person name="Holland P.W.H."/>
            <person name="King N."/>
            <person name="Lang F.B.F."/>
            <person name="Roger A.J."/>
            <person name="Ruiz-Trillo I."/>
            <person name="Young S.K."/>
            <person name="Zeng Q."/>
            <person name="Gargeya S."/>
            <person name="Alvarado L."/>
            <person name="Berlin A."/>
            <person name="Chapman S.B."/>
            <person name="Chen Z."/>
            <person name="Freedman E."/>
            <person name="Gellesch M."/>
            <person name="Goldberg J."/>
            <person name="Griggs A."/>
            <person name="Gujja S."/>
            <person name="Heilman E."/>
            <person name="Heiman D."/>
            <person name="Howarth C."/>
            <person name="Mehta T."/>
            <person name="Neiman D."/>
            <person name="Pearson M."/>
            <person name="Roberts A."/>
            <person name="Saif S."/>
            <person name="Shea T."/>
            <person name="Shenoy N."/>
            <person name="Sisk P."/>
            <person name="Stolte C."/>
            <person name="Sykes S."/>
            <person name="White J."/>
            <person name="Yandava C."/>
            <person name="Haas B."/>
            <person name="Nusbaum C."/>
            <person name="Birren B."/>
        </authorList>
    </citation>
    <scope>NUCLEOTIDE SEQUENCE</scope>
    <source>
        <strain evidence="3">ATCC 30864</strain>
    </source>
</reference>
<gene>
    <name evidence="2" type="ORF">CAOG_009357</name>
</gene>
<keyword evidence="3" id="KW-1185">Reference proteome</keyword>